<dbReference type="Pfam" id="PF01979">
    <property type="entry name" value="Amidohydro_1"/>
    <property type="match status" value="1"/>
</dbReference>
<dbReference type="InterPro" id="IPR051781">
    <property type="entry name" value="Metallo-dep_Hydrolase"/>
</dbReference>
<protein>
    <recommendedName>
        <fullName evidence="2">Amidohydrolase-related domain-containing protein</fullName>
    </recommendedName>
</protein>
<evidence type="ECO:0000259" key="2">
    <source>
        <dbReference type="Pfam" id="PF01979"/>
    </source>
</evidence>
<evidence type="ECO:0000256" key="1">
    <source>
        <dbReference type="SAM" id="MobiDB-lite"/>
    </source>
</evidence>
<accession>A0A8H5FEL8</accession>
<evidence type="ECO:0000313" key="4">
    <source>
        <dbReference type="Proteomes" id="UP000541558"/>
    </source>
</evidence>
<dbReference type="InterPro" id="IPR006680">
    <property type="entry name" value="Amidohydro-rel"/>
</dbReference>
<keyword evidence="4" id="KW-1185">Reference proteome</keyword>
<gene>
    <name evidence="3" type="ORF">D9611_002625</name>
</gene>
<proteinExistence type="predicted"/>
<name>A0A8H5FEL8_9AGAR</name>
<comment type="caution">
    <text evidence="3">The sequence shown here is derived from an EMBL/GenBank/DDBJ whole genome shotgun (WGS) entry which is preliminary data.</text>
</comment>
<dbReference type="InterPro" id="IPR032466">
    <property type="entry name" value="Metal_Hydrolase"/>
</dbReference>
<organism evidence="3 4">
    <name type="scientific">Ephemerocybe angulata</name>
    <dbReference type="NCBI Taxonomy" id="980116"/>
    <lineage>
        <taxon>Eukaryota</taxon>
        <taxon>Fungi</taxon>
        <taxon>Dikarya</taxon>
        <taxon>Basidiomycota</taxon>
        <taxon>Agaricomycotina</taxon>
        <taxon>Agaricomycetes</taxon>
        <taxon>Agaricomycetidae</taxon>
        <taxon>Agaricales</taxon>
        <taxon>Agaricineae</taxon>
        <taxon>Psathyrellaceae</taxon>
        <taxon>Ephemerocybe</taxon>
    </lineage>
</organism>
<dbReference type="OrthoDB" id="10258955at2759"/>
<dbReference type="PANTHER" id="PTHR43135">
    <property type="entry name" value="ALPHA-D-RIBOSE 1-METHYLPHOSPHONATE 5-TRIPHOSPHATE DIPHOSPHATASE"/>
    <property type="match status" value="1"/>
</dbReference>
<evidence type="ECO:0000313" key="3">
    <source>
        <dbReference type="EMBL" id="KAF5333732.1"/>
    </source>
</evidence>
<dbReference type="Proteomes" id="UP000541558">
    <property type="component" value="Unassembled WGS sequence"/>
</dbReference>
<dbReference type="InterPro" id="IPR011059">
    <property type="entry name" value="Metal-dep_hydrolase_composite"/>
</dbReference>
<dbReference type="EMBL" id="JAACJK010000109">
    <property type="protein sequence ID" value="KAF5333732.1"/>
    <property type="molecule type" value="Genomic_DNA"/>
</dbReference>
<dbReference type="AlphaFoldDB" id="A0A8H5FEL8"/>
<feature type="region of interest" description="Disordered" evidence="1">
    <location>
        <begin position="1"/>
        <end position="20"/>
    </location>
</feature>
<dbReference type="Gene3D" id="3.20.20.140">
    <property type="entry name" value="Metal-dependent hydrolases"/>
    <property type="match status" value="2"/>
</dbReference>
<dbReference type="PANTHER" id="PTHR43135:SF3">
    <property type="entry name" value="ALPHA-D-RIBOSE 1-METHYLPHOSPHONATE 5-TRIPHOSPHATE DIPHOSPHATASE"/>
    <property type="match status" value="1"/>
</dbReference>
<sequence>MSLTSGGTRSRKAPLSPTAISSLSATQASNMKGEVPVTNTTQVSRTTQAKLTAACLVFLSACIAWTLPSSTFAPTASSGRPGPSPVFTVQEQQSILARCTAIRTLPGPPPNFLGRDESDRFEPGTKPTLIRNASIFTGENNGTVTFRGDVLLDKGIVKAIGDIPGRVIEKMENLTTVEADGRWVTPGLVDMHSHLGILSSPILHGAVDLDSAKGPILPYLRSVDGLNTHDEGYRLAMAGGVTTVQVLPGSNNASGGQSFFVKLRPTSDKSSISMIVDPPASLTGDSGWTAPSKWRHMKQACGENLSRYGNRMDTMWSFRSAYSEAKKVKAAQDLYCERAEGGLWETLDYAFPDNLQWEMLVDVLRGKVKISNHCYEAVDLDALVRLTNEFKFHIASFHHAAEAWLVPDVLKRMWGGIPTIALFATNYRFKREAYRGSEYAPRVLADEGIPVVMKTAADSEITSRISSQSDHPVINSRYLAYEAQQAHYFGLPPHLALAAITSTPAETAGLSHRIGVLQKGADADVVLWDSHPLVFGATPMKVWIDGIVQIPVPSKDGQDEPVEVGKGKDGDKWRRVPSVPNWDKERKEALIWEGLPPLKGRSTQAEQVLFTNVNKVWVRSKRGTIEQKFGSNRTALNDNAMAGNVVVVNGRISCVGASCSAEELALGKTETVNLKGGSISPGLMSYGSSLGLGEIMDDPSTQDGEIPDALRGNVPNLLDDVGALVRAADALVFQTRDALTAYRSGVTFATSSLAKPIYLNGPSSRFLSGLSVTFRTGSSHVMERGALVQDVVALHVVLGRSQPMVGNGVSVSTQIAALRRLLYGWESRDRETGNWFRKAAEGVIPLVVEVDNADIMASLLILKADVEDKIGSRMRMVFSGAAEAHLLAREISTSQVGVILNPARPYPMVWDQRRILPGPPLTNDTALVKLLDEGVVVGLGIRSTWEARHARFDANWASLESNGRIQEHQAYALVTTDLENLLGVRGIDEETADLVATARGSIFDQSSKVVGIISPKRGFVDIL</sequence>
<reference evidence="3 4" key="1">
    <citation type="journal article" date="2020" name="ISME J.">
        <title>Uncovering the hidden diversity of litter-decomposition mechanisms in mushroom-forming fungi.</title>
        <authorList>
            <person name="Floudas D."/>
            <person name="Bentzer J."/>
            <person name="Ahren D."/>
            <person name="Johansson T."/>
            <person name="Persson P."/>
            <person name="Tunlid A."/>
        </authorList>
    </citation>
    <scope>NUCLEOTIDE SEQUENCE [LARGE SCALE GENOMIC DNA]</scope>
    <source>
        <strain evidence="3 4">CBS 175.51</strain>
    </source>
</reference>
<dbReference type="SUPFAM" id="SSF51338">
    <property type="entry name" value="Composite domain of metallo-dependent hydrolases"/>
    <property type="match status" value="1"/>
</dbReference>
<dbReference type="SUPFAM" id="SSF51556">
    <property type="entry name" value="Metallo-dependent hydrolases"/>
    <property type="match status" value="1"/>
</dbReference>
<dbReference type="GO" id="GO:0016810">
    <property type="term" value="F:hydrolase activity, acting on carbon-nitrogen (but not peptide) bonds"/>
    <property type="evidence" value="ECO:0007669"/>
    <property type="project" value="InterPro"/>
</dbReference>
<feature type="domain" description="Amidohydrolase-related" evidence="2">
    <location>
        <begin position="481"/>
        <end position="544"/>
    </location>
</feature>